<organism evidence="1 2">
    <name type="scientific">Niastella vici</name>
    <dbReference type="NCBI Taxonomy" id="1703345"/>
    <lineage>
        <taxon>Bacteria</taxon>
        <taxon>Pseudomonadati</taxon>
        <taxon>Bacteroidota</taxon>
        <taxon>Chitinophagia</taxon>
        <taxon>Chitinophagales</taxon>
        <taxon>Chitinophagaceae</taxon>
        <taxon>Niastella</taxon>
    </lineage>
</organism>
<accession>A0A1V9FNT3</accession>
<evidence type="ECO:0000313" key="1">
    <source>
        <dbReference type="EMBL" id="OQP59931.1"/>
    </source>
</evidence>
<dbReference type="AlphaFoldDB" id="A0A1V9FNT3"/>
<sequence>MGLGGAKKKKVVLDKGEQNRSIPIYNTIFVNLPGIISPPNKAAIQNDPILNFAKTAKNVR</sequence>
<gene>
    <name evidence="1" type="ORF">A3860_35670</name>
</gene>
<keyword evidence="2" id="KW-1185">Reference proteome</keyword>
<protein>
    <submittedName>
        <fullName evidence="1">Uncharacterized protein</fullName>
    </submittedName>
</protein>
<comment type="caution">
    <text evidence="1">The sequence shown here is derived from an EMBL/GenBank/DDBJ whole genome shotgun (WGS) entry which is preliminary data.</text>
</comment>
<dbReference type="STRING" id="1703345.A3860_35670"/>
<evidence type="ECO:0000313" key="2">
    <source>
        <dbReference type="Proteomes" id="UP000192796"/>
    </source>
</evidence>
<name>A0A1V9FNT3_9BACT</name>
<dbReference type="EMBL" id="LVYD01000071">
    <property type="protein sequence ID" value="OQP59931.1"/>
    <property type="molecule type" value="Genomic_DNA"/>
</dbReference>
<proteinExistence type="predicted"/>
<reference evidence="1 2" key="1">
    <citation type="submission" date="2016-03" db="EMBL/GenBank/DDBJ databases">
        <title>Niastella vici sp. nov., isolated from farmland soil.</title>
        <authorList>
            <person name="Chen L."/>
            <person name="Wang D."/>
            <person name="Yang S."/>
            <person name="Wang G."/>
        </authorList>
    </citation>
    <scope>NUCLEOTIDE SEQUENCE [LARGE SCALE GENOMIC DNA]</scope>
    <source>
        <strain evidence="1 2">DJ57</strain>
    </source>
</reference>
<dbReference type="Proteomes" id="UP000192796">
    <property type="component" value="Unassembled WGS sequence"/>
</dbReference>